<feature type="transmembrane region" description="Helical" evidence="1">
    <location>
        <begin position="66"/>
        <end position="85"/>
    </location>
</feature>
<dbReference type="RefSeq" id="WP_390300619.1">
    <property type="nucleotide sequence ID" value="NZ_JBHULI010000024.1"/>
</dbReference>
<evidence type="ECO:0000256" key="1">
    <source>
        <dbReference type="SAM" id="Phobius"/>
    </source>
</evidence>
<accession>A0ABW5JHS1</accession>
<comment type="caution">
    <text evidence="2">The sequence shown here is derived from an EMBL/GenBank/DDBJ whole genome shotgun (WGS) entry which is preliminary data.</text>
</comment>
<dbReference type="Pfam" id="PF10825">
    <property type="entry name" value="DUF2752"/>
    <property type="match status" value="1"/>
</dbReference>
<keyword evidence="1" id="KW-0812">Transmembrane</keyword>
<name>A0ABW5JHS1_9BACT</name>
<evidence type="ECO:0000313" key="2">
    <source>
        <dbReference type="EMBL" id="MFD2532296.1"/>
    </source>
</evidence>
<evidence type="ECO:0000313" key="3">
    <source>
        <dbReference type="Proteomes" id="UP001597460"/>
    </source>
</evidence>
<keyword evidence="3" id="KW-1185">Reference proteome</keyword>
<proteinExistence type="predicted"/>
<dbReference type="EMBL" id="JBHULI010000024">
    <property type="protein sequence ID" value="MFD2532296.1"/>
    <property type="molecule type" value="Genomic_DNA"/>
</dbReference>
<protein>
    <submittedName>
        <fullName evidence="2">DUF2752 domain-containing protein</fullName>
    </submittedName>
</protein>
<dbReference type="Proteomes" id="UP001597460">
    <property type="component" value="Unassembled WGS sequence"/>
</dbReference>
<sequence length="105" mass="11737">MKFIHQHLEWLVFSAGLLVLAFMDPEYAGTSFCLFDLAGIDFCPGEGLGHSISYTFKGEIDSAMNAHFAGPIAILILSSRITYLWHRLYKQSKLTLGIKNHGECN</sequence>
<organism evidence="2 3">
    <name type="scientific">Gracilimonas halophila</name>
    <dbReference type="NCBI Taxonomy" id="1834464"/>
    <lineage>
        <taxon>Bacteria</taxon>
        <taxon>Pseudomonadati</taxon>
        <taxon>Balneolota</taxon>
        <taxon>Balneolia</taxon>
        <taxon>Balneolales</taxon>
        <taxon>Balneolaceae</taxon>
        <taxon>Gracilimonas</taxon>
    </lineage>
</organism>
<keyword evidence="1" id="KW-1133">Transmembrane helix</keyword>
<gene>
    <name evidence="2" type="ORF">ACFSVN_07545</name>
</gene>
<dbReference type="InterPro" id="IPR021215">
    <property type="entry name" value="DUF2752"/>
</dbReference>
<keyword evidence="1" id="KW-0472">Membrane</keyword>
<reference evidence="3" key="1">
    <citation type="journal article" date="2019" name="Int. J. Syst. Evol. Microbiol.">
        <title>The Global Catalogue of Microorganisms (GCM) 10K type strain sequencing project: providing services to taxonomists for standard genome sequencing and annotation.</title>
        <authorList>
            <consortium name="The Broad Institute Genomics Platform"/>
            <consortium name="The Broad Institute Genome Sequencing Center for Infectious Disease"/>
            <person name="Wu L."/>
            <person name="Ma J."/>
        </authorList>
    </citation>
    <scope>NUCLEOTIDE SEQUENCE [LARGE SCALE GENOMIC DNA]</scope>
    <source>
        <strain evidence="3">KCTC 52042</strain>
    </source>
</reference>